<dbReference type="STRING" id="1109443.G4T795"/>
<feature type="transmembrane region" description="Helical" evidence="2">
    <location>
        <begin position="17"/>
        <end position="35"/>
    </location>
</feature>
<keyword evidence="2" id="KW-0812">Transmembrane</keyword>
<organism evidence="3 4">
    <name type="scientific">Serendipita indica (strain DSM 11827)</name>
    <name type="common">Root endophyte fungus</name>
    <name type="synonym">Piriformospora indica</name>
    <dbReference type="NCBI Taxonomy" id="1109443"/>
    <lineage>
        <taxon>Eukaryota</taxon>
        <taxon>Fungi</taxon>
        <taxon>Dikarya</taxon>
        <taxon>Basidiomycota</taxon>
        <taxon>Agaricomycotina</taxon>
        <taxon>Agaricomycetes</taxon>
        <taxon>Sebacinales</taxon>
        <taxon>Serendipitaceae</taxon>
        <taxon>Serendipita</taxon>
    </lineage>
</organism>
<keyword evidence="2" id="KW-1133">Transmembrane helix</keyword>
<dbReference type="PANTHER" id="PTHR38488:SF1">
    <property type="entry name" value="OXIDOREDUCTASE 9.5 KDA SUBUNIT, PUTATIVE (AFU_ORTHOLOGUE AFUA_5G08980)-RELATED"/>
    <property type="match status" value="1"/>
</dbReference>
<dbReference type="eggNOG" id="ENOG502S74C">
    <property type="taxonomic scope" value="Eukaryota"/>
</dbReference>
<comment type="caution">
    <text evidence="3">The sequence shown here is derived from an EMBL/GenBank/DDBJ whole genome shotgun (WGS) entry which is preliminary data.</text>
</comment>
<sequence>MASLFRFLRRSAHESPVYFYSLVIGFTGPAILAIVPPIRKRMGYELAEAVPTTYPVPKRERRSVSSEFDDPPPSKEVQEYLQAKEEATKNKFSHLYAKLPSRLRPEP</sequence>
<dbReference type="EMBL" id="CAFZ01000010">
    <property type="protein sequence ID" value="CCA67128.1"/>
    <property type="molecule type" value="Genomic_DNA"/>
</dbReference>
<dbReference type="CDD" id="cd22903">
    <property type="entry name" value="NI9M"/>
    <property type="match status" value="1"/>
</dbReference>
<feature type="region of interest" description="Disordered" evidence="1">
    <location>
        <begin position="55"/>
        <end position="75"/>
    </location>
</feature>
<dbReference type="InterPro" id="IPR039961">
    <property type="entry name" value="Nuo9.5"/>
</dbReference>
<dbReference type="AlphaFoldDB" id="G4T795"/>
<accession>G4T795</accession>
<proteinExistence type="predicted"/>
<evidence type="ECO:0000256" key="2">
    <source>
        <dbReference type="SAM" id="Phobius"/>
    </source>
</evidence>
<keyword evidence="4" id="KW-1185">Reference proteome</keyword>
<dbReference type="PANTHER" id="PTHR38488">
    <property type="entry name" value="OXIDOREDUCTASE 9.5 KDA SUBUNIT, PUTATIVE (AFU_ORTHOLOGUE AFUA_5G08980)-RELATED"/>
    <property type="match status" value="1"/>
</dbReference>
<name>G4T795_SERID</name>
<dbReference type="OrthoDB" id="2093409at2759"/>
<gene>
    <name evidence="3" type="ORF">PIIN_00962</name>
</gene>
<evidence type="ECO:0000313" key="4">
    <source>
        <dbReference type="Proteomes" id="UP000007148"/>
    </source>
</evidence>
<evidence type="ECO:0000313" key="3">
    <source>
        <dbReference type="EMBL" id="CCA67128.1"/>
    </source>
</evidence>
<dbReference type="HOGENOM" id="CLU_2387557_0_0_1"/>
<reference evidence="3 4" key="1">
    <citation type="journal article" date="2011" name="PLoS Pathog.">
        <title>Endophytic Life Strategies Decoded by Genome and Transcriptome Analyses of the Mutualistic Root Symbiont Piriformospora indica.</title>
        <authorList>
            <person name="Zuccaro A."/>
            <person name="Lahrmann U."/>
            <person name="Guldener U."/>
            <person name="Langen G."/>
            <person name="Pfiffi S."/>
            <person name="Biedenkopf D."/>
            <person name="Wong P."/>
            <person name="Samans B."/>
            <person name="Grimm C."/>
            <person name="Basiewicz M."/>
            <person name="Murat C."/>
            <person name="Martin F."/>
            <person name="Kogel K.H."/>
        </authorList>
    </citation>
    <scope>NUCLEOTIDE SEQUENCE [LARGE SCALE GENOMIC DNA]</scope>
    <source>
        <strain evidence="3 4">DSM 11827</strain>
    </source>
</reference>
<dbReference type="OMA" id="INRYTLW"/>
<evidence type="ECO:0000256" key="1">
    <source>
        <dbReference type="SAM" id="MobiDB-lite"/>
    </source>
</evidence>
<dbReference type="InParanoid" id="G4T795"/>
<dbReference type="Proteomes" id="UP000007148">
    <property type="component" value="Unassembled WGS sequence"/>
</dbReference>
<keyword evidence="2" id="KW-0472">Membrane</keyword>
<protein>
    <submittedName>
        <fullName evidence="3">Uncharacterized protein</fullName>
    </submittedName>
</protein>